<organism evidence="1 2">
    <name type="scientific">Steinernema glaseri</name>
    <dbReference type="NCBI Taxonomy" id="37863"/>
    <lineage>
        <taxon>Eukaryota</taxon>
        <taxon>Metazoa</taxon>
        <taxon>Ecdysozoa</taxon>
        <taxon>Nematoda</taxon>
        <taxon>Chromadorea</taxon>
        <taxon>Rhabditida</taxon>
        <taxon>Tylenchina</taxon>
        <taxon>Panagrolaimomorpha</taxon>
        <taxon>Strongyloidoidea</taxon>
        <taxon>Steinernematidae</taxon>
        <taxon>Steinernema</taxon>
    </lineage>
</organism>
<name>A0A1I7ZBU5_9BILA</name>
<keyword evidence="1" id="KW-1185">Reference proteome</keyword>
<accession>A0A1I7ZBU5</accession>
<dbReference type="AlphaFoldDB" id="A0A1I7ZBU5"/>
<dbReference type="Proteomes" id="UP000095287">
    <property type="component" value="Unplaced"/>
</dbReference>
<reference evidence="2" key="1">
    <citation type="submission" date="2016-11" db="UniProtKB">
        <authorList>
            <consortium name="WormBaseParasite"/>
        </authorList>
    </citation>
    <scope>IDENTIFICATION</scope>
</reference>
<evidence type="ECO:0000313" key="2">
    <source>
        <dbReference type="WBParaSite" id="L893_g24949.t1"/>
    </source>
</evidence>
<protein>
    <submittedName>
        <fullName evidence="2">Copine domain-containing protein</fullName>
    </submittedName>
</protein>
<sequence length="75" mass="8670">MAACMDLGTDKLMTKRLLQNETAYRLTKVVVALDINSNTNDWYDFEPRDSTHTSINLYQLFVFKTHLIASLRCRG</sequence>
<proteinExistence type="predicted"/>
<dbReference type="WBParaSite" id="L893_g24949.t1">
    <property type="protein sequence ID" value="L893_g24949.t1"/>
    <property type="gene ID" value="L893_g24949"/>
</dbReference>
<evidence type="ECO:0000313" key="1">
    <source>
        <dbReference type="Proteomes" id="UP000095287"/>
    </source>
</evidence>